<keyword evidence="4" id="KW-1185">Reference proteome</keyword>
<accession>A0ABX8UJ32</accession>
<evidence type="ECO:0000313" key="4">
    <source>
        <dbReference type="Proteomes" id="UP000826462"/>
    </source>
</evidence>
<dbReference type="PIRSF" id="PIRSF006276">
    <property type="entry name" value="UspA"/>
    <property type="match status" value="1"/>
</dbReference>
<dbReference type="RefSeq" id="WP_219797953.1">
    <property type="nucleotide sequence ID" value="NZ_CP080095.1"/>
</dbReference>
<dbReference type="Proteomes" id="UP000826462">
    <property type="component" value="Chromosome 1"/>
</dbReference>
<dbReference type="InterPro" id="IPR014729">
    <property type="entry name" value="Rossmann-like_a/b/a_fold"/>
</dbReference>
<reference evidence="3 4" key="1">
    <citation type="submission" date="2021-07" db="EMBL/GenBank/DDBJ databases">
        <title>Paraburkholderia edwinii protects Aspergillus sp. from phenazines by acting as a toxin sponge.</title>
        <authorList>
            <person name="Dahlstrom K.M."/>
            <person name="Newman D.K."/>
        </authorList>
    </citation>
    <scope>NUCLEOTIDE SEQUENCE [LARGE SCALE GENOMIC DNA]</scope>
    <source>
        <strain evidence="3 4">Pe01</strain>
    </source>
</reference>
<organism evidence="3 4">
    <name type="scientific">Paraburkholderia edwinii</name>
    <dbReference type="NCBI Taxonomy" id="2861782"/>
    <lineage>
        <taxon>Bacteria</taxon>
        <taxon>Pseudomonadati</taxon>
        <taxon>Pseudomonadota</taxon>
        <taxon>Betaproteobacteria</taxon>
        <taxon>Burkholderiales</taxon>
        <taxon>Burkholderiaceae</taxon>
        <taxon>Paraburkholderia</taxon>
    </lineage>
</organism>
<comment type="similarity">
    <text evidence="1">Belongs to the universal stress protein A family.</text>
</comment>
<dbReference type="PANTHER" id="PTHR46268">
    <property type="entry name" value="STRESS RESPONSE PROTEIN NHAX"/>
    <property type="match status" value="1"/>
</dbReference>
<dbReference type="CDD" id="cd00293">
    <property type="entry name" value="USP-like"/>
    <property type="match status" value="1"/>
</dbReference>
<dbReference type="SUPFAM" id="SSF52402">
    <property type="entry name" value="Adenine nucleotide alpha hydrolases-like"/>
    <property type="match status" value="1"/>
</dbReference>
<dbReference type="EMBL" id="CP080095">
    <property type="protein sequence ID" value="QYD68566.1"/>
    <property type="molecule type" value="Genomic_DNA"/>
</dbReference>
<protein>
    <submittedName>
        <fullName evidence="3">Universal stress protein</fullName>
    </submittedName>
</protein>
<dbReference type="PANTHER" id="PTHR46268:SF6">
    <property type="entry name" value="UNIVERSAL STRESS PROTEIN UP12"/>
    <property type="match status" value="1"/>
</dbReference>
<name>A0ABX8UJ32_9BURK</name>
<feature type="domain" description="UspA" evidence="2">
    <location>
        <begin position="1"/>
        <end position="146"/>
    </location>
</feature>
<dbReference type="Pfam" id="PF00582">
    <property type="entry name" value="Usp"/>
    <property type="match status" value="1"/>
</dbReference>
<evidence type="ECO:0000313" key="3">
    <source>
        <dbReference type="EMBL" id="QYD68566.1"/>
    </source>
</evidence>
<dbReference type="InterPro" id="IPR006015">
    <property type="entry name" value="Universal_stress_UspA"/>
</dbReference>
<sequence length="169" mass="18148">MYKSILVALDGSDTSHQVLEAALRLARENHALLHPVYVVDMPTIAFGTPGFNPVPIREAMRTEGELVIADARDRMAKLRINGSPRVVDTSSLSEDIAQRLQLSAIACDADLIVMGTHGRRGFRRFVLGSVAERVVRGAPCAVLLIPSSAQQPAADQTAAASHSAQKELP</sequence>
<evidence type="ECO:0000259" key="2">
    <source>
        <dbReference type="Pfam" id="PF00582"/>
    </source>
</evidence>
<dbReference type="InterPro" id="IPR006016">
    <property type="entry name" value="UspA"/>
</dbReference>
<dbReference type="PRINTS" id="PR01438">
    <property type="entry name" value="UNVRSLSTRESS"/>
</dbReference>
<proteinExistence type="inferred from homology"/>
<gene>
    <name evidence="3" type="ORF">KZJ38_20395</name>
</gene>
<dbReference type="Gene3D" id="3.40.50.620">
    <property type="entry name" value="HUPs"/>
    <property type="match status" value="1"/>
</dbReference>
<evidence type="ECO:0000256" key="1">
    <source>
        <dbReference type="ARBA" id="ARBA00008791"/>
    </source>
</evidence>